<reference evidence="3 5" key="1">
    <citation type="submission" date="2016-04" db="EMBL/GenBank/DDBJ databases">
        <authorList>
            <person name="Osei Sekyere J."/>
            <person name="Sivertsen A."/>
            <person name="Pedersen A.T."/>
            <person name="Sundsfjord A."/>
        </authorList>
    </citation>
    <scope>NUCLEOTIDE SEQUENCE [LARGE SCALE GENOMIC DNA]</scope>
    <source>
        <strain evidence="3 5">ST435:939705067</strain>
    </source>
</reference>
<dbReference type="Proteomes" id="UP000050495">
    <property type="component" value="Unassembled WGS sequence"/>
</dbReference>
<dbReference type="EMBL" id="LJEY02000201">
    <property type="protein sequence ID" value="OEH11135.1"/>
    <property type="molecule type" value="Genomic_DNA"/>
</dbReference>
<reference evidence="4 6" key="3">
    <citation type="submission" date="2018-06" db="EMBL/GenBank/DDBJ databases">
        <authorList>
            <consortium name="Pathogen Informatics"/>
            <person name="Doyle S."/>
        </authorList>
    </citation>
    <scope>NUCLEOTIDE SEQUENCE [LARGE SCALE GENOMIC DNA]</scope>
    <source>
        <strain evidence="4 6">NCTC12123</strain>
    </source>
</reference>
<keyword evidence="1" id="KW-0175">Coiled coil</keyword>
<dbReference type="Proteomes" id="UP000255163">
    <property type="component" value="Unassembled WGS sequence"/>
</dbReference>
<dbReference type="EMBL" id="UFYI01000007">
    <property type="protein sequence ID" value="STD27254.1"/>
    <property type="molecule type" value="Genomic_DNA"/>
</dbReference>
<protein>
    <submittedName>
        <fullName evidence="3">Protein convertase</fullName>
    </submittedName>
    <submittedName>
        <fullName evidence="2">Terminase small subunit</fullName>
    </submittedName>
</protein>
<evidence type="ECO:0000313" key="7">
    <source>
        <dbReference type="Proteomes" id="UP000533461"/>
    </source>
</evidence>
<evidence type="ECO:0000313" key="2">
    <source>
        <dbReference type="EMBL" id="MBA8077579.1"/>
    </source>
</evidence>
<reference evidence="2 7" key="4">
    <citation type="submission" date="2020-06" db="EMBL/GenBank/DDBJ databases">
        <title>REHAB project genomes.</title>
        <authorList>
            <person name="Shaw L.P."/>
        </authorList>
    </citation>
    <scope>NUCLEOTIDE SEQUENCE [LARGE SCALE GENOMIC DNA]</scope>
    <source>
        <strain evidence="2 7">RHBSTW-00074</strain>
    </source>
</reference>
<gene>
    <name evidence="3" type="ORF">AN696_0222955</name>
    <name evidence="2" type="ORF">HV056_13650</name>
    <name evidence="4" type="ORF">NCTC12123_06018</name>
</gene>
<evidence type="ECO:0000256" key="1">
    <source>
        <dbReference type="SAM" id="Coils"/>
    </source>
</evidence>
<dbReference type="InterPro" id="IPR009061">
    <property type="entry name" value="DNA-bd_dom_put_sf"/>
</dbReference>
<dbReference type="RefSeq" id="WP_023292740.1">
    <property type="nucleotide sequence ID" value="NZ_CBDACU010000021.1"/>
</dbReference>
<organism evidence="2 7">
    <name type="scientific">Enterobacter asburiae</name>
    <dbReference type="NCBI Taxonomy" id="61645"/>
    <lineage>
        <taxon>Bacteria</taxon>
        <taxon>Pseudomonadati</taxon>
        <taxon>Pseudomonadota</taxon>
        <taxon>Gammaproteobacteria</taxon>
        <taxon>Enterobacterales</taxon>
        <taxon>Enterobacteriaceae</taxon>
        <taxon>Enterobacter</taxon>
        <taxon>Enterobacter cloacae complex</taxon>
    </lineage>
</organism>
<sequence>MEVNKKRLSEIFGVSIRTIQNWQDQGMPVARGGGKGNEVLYDSAAVIEWYSARDAAIENEKLRKEVEQLRVDSESDLVPGTIDYERHRLTRAQADAQELKNAKESAEVVETAFCTFVLSRIAGEIASILDGIPLSVQRRFPELENRHIDFLKKDIIKAMNKAAALDEMIPGLLSEYIEQSG</sequence>
<dbReference type="SUPFAM" id="SSF46955">
    <property type="entry name" value="Putative DNA-binding domain"/>
    <property type="match status" value="1"/>
</dbReference>
<dbReference type="Pfam" id="PF07471">
    <property type="entry name" value="Phage_Nu1"/>
    <property type="match status" value="1"/>
</dbReference>
<evidence type="ECO:0000313" key="5">
    <source>
        <dbReference type="Proteomes" id="UP000050495"/>
    </source>
</evidence>
<feature type="coiled-coil region" evidence="1">
    <location>
        <begin position="52"/>
        <end position="109"/>
    </location>
</feature>
<evidence type="ECO:0000313" key="6">
    <source>
        <dbReference type="Proteomes" id="UP000255163"/>
    </source>
</evidence>
<evidence type="ECO:0000313" key="4">
    <source>
        <dbReference type="EMBL" id="STD27254.1"/>
    </source>
</evidence>
<proteinExistence type="predicted"/>
<dbReference type="EMBL" id="JABXRP010000001">
    <property type="protein sequence ID" value="MBA8077579.1"/>
    <property type="molecule type" value="Genomic_DNA"/>
</dbReference>
<dbReference type="AlphaFoldDB" id="A0A0J0GFV3"/>
<dbReference type="Gene3D" id="1.10.10.10">
    <property type="entry name" value="Winged helix-like DNA-binding domain superfamily/Winged helix DNA-binding domain"/>
    <property type="match status" value="1"/>
</dbReference>
<reference evidence="3" key="2">
    <citation type="journal article" date="2017" name="PLoS ONE">
        <title>Genomic and phenotypic characterisation of fluoroquinolone resistance mechanisms in Enterobacteriaceae in Durban, South Africa.</title>
        <authorList>
            <person name="Osei Sekyere J."/>
            <person name="Amoako D.G."/>
        </authorList>
    </citation>
    <scope>NUCLEOTIDE SEQUENCE</scope>
    <source>
        <strain evidence="3">ST435:939705067</strain>
    </source>
</reference>
<evidence type="ECO:0000313" key="3">
    <source>
        <dbReference type="EMBL" id="OEH11135.1"/>
    </source>
</evidence>
<dbReference type="InterPro" id="IPR010906">
    <property type="entry name" value="Phage_lambda_Nu1_terminase-ssu"/>
</dbReference>
<dbReference type="OrthoDB" id="5875302at2"/>
<dbReference type="Proteomes" id="UP000533461">
    <property type="component" value="Unassembled WGS sequence"/>
</dbReference>
<name>A0A0J0GFV3_ENTAS</name>
<accession>A0A0J0GFV3</accession>
<dbReference type="InterPro" id="IPR036388">
    <property type="entry name" value="WH-like_DNA-bd_sf"/>
</dbReference>